<evidence type="ECO:0000256" key="4">
    <source>
        <dbReference type="ARBA" id="ARBA00022827"/>
    </source>
</evidence>
<evidence type="ECO:0000256" key="1">
    <source>
        <dbReference type="ARBA" id="ARBA00001974"/>
    </source>
</evidence>
<keyword evidence="4" id="KW-0274">FAD</keyword>
<evidence type="ECO:0000313" key="7">
    <source>
        <dbReference type="Proteomes" id="UP000318405"/>
    </source>
</evidence>
<sequence length="475" mass="50806">MNLLEALQHLLGAQYVLTGDDAASYLTDWRGRYTGSALAVVRPADTAQVAAVVKLCAEHGAPVVPQGGNTGLVGGATPDATGRAVVISLGRMNRVRTVDTDNDTMTVEAGCILQNLQEVARNANRLFPLSLAAEGSCTIGGNLATNAGGTQVLRYGNTRDLTLGLEVVTPQGEVWNGLRGLRKDNTGYDLRDLYVGSEGTLGIITAATLKLYPMPVARCTALLALASVPDAVAFLSRARAGFGASLTGFELMSAACLELVTRHYPQQRLPFDGSVEQHAWYALLELSDSESEAHARERFEAVLGAALEDGEVQDAAIAENLAQSHAMWHLRESIPLAQAEEGKNIKHDVSIPISRIADFVAATDTLLQEHFPGVRNITFGHLGDGNLHYNVQGPVGEAEPAVLARQDDIYQLVHDSVHAFDGSISAEHGVGQLKRDELVRYKNPVELALMQRIKQALDPQGLMNPGKTLQDAGQV</sequence>
<proteinExistence type="inferred from homology"/>
<evidence type="ECO:0000313" key="6">
    <source>
        <dbReference type="EMBL" id="TSH90202.1"/>
    </source>
</evidence>
<comment type="similarity">
    <text evidence="2">Belongs to the FAD-binding oxidoreductase/transferase type 4 family.</text>
</comment>
<dbReference type="SUPFAM" id="SSF56176">
    <property type="entry name" value="FAD-binding/transporter-associated domain-like"/>
    <property type="match status" value="1"/>
</dbReference>
<comment type="cofactor">
    <cofactor evidence="1">
        <name>FAD</name>
        <dbReference type="ChEBI" id="CHEBI:57692"/>
    </cofactor>
</comment>
<dbReference type="Gene3D" id="1.10.45.10">
    <property type="entry name" value="Vanillyl-alcohol Oxidase, Chain A, domain 4"/>
    <property type="match status" value="1"/>
</dbReference>
<feature type="domain" description="FAD-binding PCMH-type" evidence="5">
    <location>
        <begin position="33"/>
        <end position="214"/>
    </location>
</feature>
<dbReference type="InterPro" id="IPR004113">
    <property type="entry name" value="FAD-bd_oxidored_4_C"/>
</dbReference>
<dbReference type="PROSITE" id="PS51387">
    <property type="entry name" value="FAD_PCMH"/>
    <property type="match status" value="1"/>
</dbReference>
<dbReference type="InterPro" id="IPR016164">
    <property type="entry name" value="FAD-linked_Oxase-like_C"/>
</dbReference>
<dbReference type="AlphaFoldDB" id="A0A556ABD7"/>
<dbReference type="EMBL" id="VLTJ01000039">
    <property type="protein sequence ID" value="TSH90202.1"/>
    <property type="molecule type" value="Genomic_DNA"/>
</dbReference>
<dbReference type="Pfam" id="PF02913">
    <property type="entry name" value="FAD-oxidase_C"/>
    <property type="match status" value="1"/>
</dbReference>
<accession>A0A556ABD7</accession>
<dbReference type="GO" id="GO:0022904">
    <property type="term" value="P:respiratory electron transport chain"/>
    <property type="evidence" value="ECO:0007669"/>
    <property type="project" value="TreeGrafter"/>
</dbReference>
<dbReference type="Gene3D" id="3.30.70.2740">
    <property type="match status" value="1"/>
</dbReference>
<dbReference type="OrthoDB" id="8522822at2"/>
<dbReference type="Gene3D" id="3.30.43.10">
    <property type="entry name" value="Uridine Diphospho-n-acetylenolpyruvylglucosamine Reductase, domain 2"/>
    <property type="match status" value="1"/>
</dbReference>
<dbReference type="RefSeq" id="WP_143950116.1">
    <property type="nucleotide sequence ID" value="NZ_BAABMB010000003.1"/>
</dbReference>
<dbReference type="FunFam" id="1.10.45.10:FF:000001">
    <property type="entry name" value="D-lactate dehydrogenase mitochondrial"/>
    <property type="match status" value="1"/>
</dbReference>
<dbReference type="Gene3D" id="3.30.70.2190">
    <property type="match status" value="1"/>
</dbReference>
<keyword evidence="3" id="KW-0285">Flavoprotein</keyword>
<keyword evidence="7" id="KW-1185">Reference proteome</keyword>
<dbReference type="InterPro" id="IPR016171">
    <property type="entry name" value="Vanillyl_alc_oxidase_C-sub2"/>
</dbReference>
<reference evidence="6 7" key="1">
    <citation type="submission" date="2019-07" db="EMBL/GenBank/DDBJ databases">
        <title>Qingshengfaniella alkalisoli gen. nov., sp. nov., isolated from saline soil.</title>
        <authorList>
            <person name="Xu L."/>
            <person name="Huang X.-X."/>
            <person name="Sun J.-Q."/>
        </authorList>
    </citation>
    <scope>NUCLEOTIDE SEQUENCE [LARGE SCALE GENOMIC DNA]</scope>
    <source>
        <strain evidence="6 7">DSM 27279</strain>
    </source>
</reference>
<dbReference type="Proteomes" id="UP000318405">
    <property type="component" value="Unassembled WGS sequence"/>
</dbReference>
<dbReference type="SUPFAM" id="SSF55103">
    <property type="entry name" value="FAD-linked oxidases, C-terminal domain"/>
    <property type="match status" value="1"/>
</dbReference>
<dbReference type="Pfam" id="PF01565">
    <property type="entry name" value="FAD_binding_4"/>
    <property type="match status" value="1"/>
</dbReference>
<dbReference type="Gene3D" id="3.30.465.10">
    <property type="match status" value="1"/>
</dbReference>
<dbReference type="InterPro" id="IPR036318">
    <property type="entry name" value="FAD-bd_PCMH-like_sf"/>
</dbReference>
<dbReference type="GO" id="GO:0071949">
    <property type="term" value="F:FAD binding"/>
    <property type="evidence" value="ECO:0007669"/>
    <property type="project" value="InterPro"/>
</dbReference>
<dbReference type="PANTHER" id="PTHR43716">
    <property type="entry name" value="D-2-HYDROXYGLUTARATE DEHYDROGENASE, MITOCHONDRIAL"/>
    <property type="match status" value="1"/>
</dbReference>
<evidence type="ECO:0000256" key="2">
    <source>
        <dbReference type="ARBA" id="ARBA00008000"/>
    </source>
</evidence>
<dbReference type="InterPro" id="IPR051264">
    <property type="entry name" value="FAD-oxidored/transferase_4"/>
</dbReference>
<organism evidence="6 7">
    <name type="scientific">Verticiella sediminum</name>
    <dbReference type="NCBI Taxonomy" id="1247510"/>
    <lineage>
        <taxon>Bacteria</taxon>
        <taxon>Pseudomonadati</taxon>
        <taxon>Pseudomonadota</taxon>
        <taxon>Betaproteobacteria</taxon>
        <taxon>Burkholderiales</taxon>
        <taxon>Alcaligenaceae</taxon>
        <taxon>Verticiella</taxon>
    </lineage>
</organism>
<dbReference type="InterPro" id="IPR016167">
    <property type="entry name" value="FAD-bd_PCMH_sub1"/>
</dbReference>
<dbReference type="PANTHER" id="PTHR43716:SF2">
    <property type="entry name" value="BLL6224 PROTEIN"/>
    <property type="match status" value="1"/>
</dbReference>
<dbReference type="InterPro" id="IPR006094">
    <property type="entry name" value="Oxid_FAD_bind_N"/>
</dbReference>
<protein>
    <submittedName>
        <fullName evidence="6">FAD-binding oxidoreductase</fullName>
    </submittedName>
</protein>
<name>A0A556ABD7_9BURK</name>
<gene>
    <name evidence="6" type="ORF">FOZ76_20410</name>
</gene>
<evidence type="ECO:0000259" key="5">
    <source>
        <dbReference type="PROSITE" id="PS51387"/>
    </source>
</evidence>
<dbReference type="InterPro" id="IPR016169">
    <property type="entry name" value="FAD-bd_PCMH_sub2"/>
</dbReference>
<evidence type="ECO:0000256" key="3">
    <source>
        <dbReference type="ARBA" id="ARBA00022630"/>
    </source>
</evidence>
<comment type="caution">
    <text evidence="6">The sequence shown here is derived from an EMBL/GenBank/DDBJ whole genome shotgun (WGS) entry which is preliminary data.</text>
</comment>
<dbReference type="InterPro" id="IPR016166">
    <property type="entry name" value="FAD-bd_PCMH"/>
</dbReference>
<dbReference type="GO" id="GO:0003824">
    <property type="term" value="F:catalytic activity"/>
    <property type="evidence" value="ECO:0007669"/>
    <property type="project" value="InterPro"/>
</dbReference>